<evidence type="ECO:0000259" key="1">
    <source>
        <dbReference type="PROSITE" id="PS51500"/>
    </source>
</evidence>
<dbReference type="RefSeq" id="WP_378930407.1">
    <property type="nucleotide sequence ID" value="NZ_JBHLVO010000002.1"/>
</dbReference>
<organism evidence="2 3">
    <name type="scientific">Metabacillus herbersteinensis</name>
    <dbReference type="NCBI Taxonomy" id="283816"/>
    <lineage>
        <taxon>Bacteria</taxon>
        <taxon>Bacillati</taxon>
        <taxon>Bacillota</taxon>
        <taxon>Bacilli</taxon>
        <taxon>Bacillales</taxon>
        <taxon>Bacillaceae</taxon>
        <taxon>Metabacillus</taxon>
    </lineage>
</organism>
<sequence length="45" mass="5321">MKTKGNTDHNLPKEWVELVKQAMNSNITKEDFKKFLQQELSKTNK</sequence>
<gene>
    <name evidence="2" type="ORF">ACFFIX_03025</name>
</gene>
<accession>A0ABV6GBY1</accession>
<feature type="domain" description="Sin" evidence="1">
    <location>
        <begin position="2"/>
        <end position="40"/>
    </location>
</feature>
<dbReference type="EMBL" id="JBHLVO010000002">
    <property type="protein sequence ID" value="MFC0270432.1"/>
    <property type="molecule type" value="Genomic_DNA"/>
</dbReference>
<evidence type="ECO:0000313" key="3">
    <source>
        <dbReference type="Proteomes" id="UP001589854"/>
    </source>
</evidence>
<dbReference type="Proteomes" id="UP001589854">
    <property type="component" value="Unassembled WGS sequence"/>
</dbReference>
<dbReference type="Pfam" id="PF08671">
    <property type="entry name" value="SinI"/>
    <property type="match status" value="1"/>
</dbReference>
<dbReference type="PROSITE" id="PS51500">
    <property type="entry name" value="SIN"/>
    <property type="match status" value="1"/>
</dbReference>
<dbReference type="SUPFAM" id="SSF47406">
    <property type="entry name" value="SinR repressor dimerisation domain-like"/>
    <property type="match status" value="1"/>
</dbReference>
<name>A0ABV6GBY1_9BACI</name>
<dbReference type="InterPro" id="IPR036281">
    <property type="entry name" value="SinR/SinI_dimer_dom_sf"/>
</dbReference>
<protein>
    <submittedName>
        <fullName evidence="2">Anti-repressor SinI family protein</fullName>
    </submittedName>
</protein>
<dbReference type="InterPro" id="IPR010981">
    <property type="entry name" value="SinR/SinI_dimer_dom"/>
</dbReference>
<evidence type="ECO:0000313" key="2">
    <source>
        <dbReference type="EMBL" id="MFC0270432.1"/>
    </source>
</evidence>
<proteinExistence type="predicted"/>
<comment type="caution">
    <text evidence="2">The sequence shown here is derived from an EMBL/GenBank/DDBJ whole genome shotgun (WGS) entry which is preliminary data.</text>
</comment>
<reference evidence="2 3" key="1">
    <citation type="submission" date="2024-09" db="EMBL/GenBank/DDBJ databases">
        <authorList>
            <person name="Sun Q."/>
            <person name="Mori K."/>
        </authorList>
    </citation>
    <scope>NUCLEOTIDE SEQUENCE [LARGE SCALE GENOMIC DNA]</scope>
    <source>
        <strain evidence="2 3">CCM 7228</strain>
    </source>
</reference>
<keyword evidence="3" id="KW-1185">Reference proteome</keyword>